<evidence type="ECO:0000256" key="4">
    <source>
        <dbReference type="ARBA" id="ARBA00023306"/>
    </source>
</evidence>
<dbReference type="AlphaFoldDB" id="A0A1F6VH95"/>
<gene>
    <name evidence="5" type="ORF">A2824_02990</name>
</gene>
<dbReference type="GO" id="GO:0051304">
    <property type="term" value="P:chromosome separation"/>
    <property type="evidence" value="ECO:0007669"/>
    <property type="project" value="InterPro"/>
</dbReference>
<keyword evidence="1" id="KW-0963">Cytoplasm</keyword>
<dbReference type="EMBL" id="MFTT01000036">
    <property type="protein sequence ID" value="OGI68984.1"/>
    <property type="molecule type" value="Genomic_DNA"/>
</dbReference>
<dbReference type="STRING" id="1801743.A2824_02990"/>
<sequence length="181" mass="20608">MTLDQKIEAVLFLKGEPVSVKKLAELLEVTGEEIEASLEILTDRIKEGGLNLVIKGNEIMLGTRPELGPLLEKIHKEEITKDLSKASLETLSIILYKNGTTRSEIDWIRGVNSSFILRNLLIRGLIERTTHPSDSRKYLYQPTFELISFLGLSRIEDLPEFTETKAVLEKRETELKEDKDQ</sequence>
<evidence type="ECO:0000256" key="3">
    <source>
        <dbReference type="ARBA" id="ARBA00022829"/>
    </source>
</evidence>
<keyword evidence="3" id="KW-0159">Chromosome partition</keyword>
<dbReference type="GO" id="GO:0051301">
    <property type="term" value="P:cell division"/>
    <property type="evidence" value="ECO:0007669"/>
    <property type="project" value="UniProtKB-KW"/>
</dbReference>
<dbReference type="Pfam" id="PF04079">
    <property type="entry name" value="SMC_ScpB"/>
    <property type="match status" value="1"/>
</dbReference>
<evidence type="ECO:0000256" key="1">
    <source>
        <dbReference type="ARBA" id="ARBA00022490"/>
    </source>
</evidence>
<organism evidence="5 6">
    <name type="scientific">Candidatus Nomurabacteria bacterium RIFCSPHIGHO2_01_FULL_42_16</name>
    <dbReference type="NCBI Taxonomy" id="1801743"/>
    <lineage>
        <taxon>Bacteria</taxon>
        <taxon>Candidatus Nomuraibacteriota</taxon>
    </lineage>
</organism>
<dbReference type="InterPro" id="IPR005234">
    <property type="entry name" value="ScpB_csome_segregation"/>
</dbReference>
<dbReference type="PIRSF" id="PIRSF019345">
    <property type="entry name" value="ScpB"/>
    <property type="match status" value="1"/>
</dbReference>
<dbReference type="PANTHER" id="PTHR34298">
    <property type="entry name" value="SEGREGATION AND CONDENSATION PROTEIN B"/>
    <property type="match status" value="1"/>
</dbReference>
<evidence type="ECO:0008006" key="7">
    <source>
        <dbReference type="Google" id="ProtNLM"/>
    </source>
</evidence>
<reference evidence="5 6" key="1">
    <citation type="journal article" date="2016" name="Nat. Commun.">
        <title>Thousands of microbial genomes shed light on interconnected biogeochemical processes in an aquifer system.</title>
        <authorList>
            <person name="Anantharaman K."/>
            <person name="Brown C.T."/>
            <person name="Hug L.A."/>
            <person name="Sharon I."/>
            <person name="Castelle C.J."/>
            <person name="Probst A.J."/>
            <person name="Thomas B.C."/>
            <person name="Singh A."/>
            <person name="Wilkins M.J."/>
            <person name="Karaoz U."/>
            <person name="Brodie E.L."/>
            <person name="Williams K.H."/>
            <person name="Hubbard S.S."/>
            <person name="Banfield J.F."/>
        </authorList>
    </citation>
    <scope>NUCLEOTIDE SEQUENCE [LARGE SCALE GENOMIC DNA]</scope>
</reference>
<dbReference type="SUPFAM" id="SSF46785">
    <property type="entry name" value="Winged helix' DNA-binding domain"/>
    <property type="match status" value="2"/>
</dbReference>
<protein>
    <recommendedName>
        <fullName evidence="7">SMC-Scp complex subunit ScpB</fullName>
    </recommendedName>
</protein>
<comment type="caution">
    <text evidence="5">The sequence shown here is derived from an EMBL/GenBank/DDBJ whole genome shotgun (WGS) entry which is preliminary data.</text>
</comment>
<dbReference type="Gene3D" id="1.10.10.10">
    <property type="entry name" value="Winged helix-like DNA-binding domain superfamily/Winged helix DNA-binding domain"/>
    <property type="match status" value="2"/>
</dbReference>
<dbReference type="PANTHER" id="PTHR34298:SF2">
    <property type="entry name" value="SEGREGATION AND CONDENSATION PROTEIN B"/>
    <property type="match status" value="1"/>
</dbReference>
<keyword evidence="2" id="KW-0132">Cell division</keyword>
<dbReference type="InterPro" id="IPR036390">
    <property type="entry name" value="WH_DNA-bd_sf"/>
</dbReference>
<name>A0A1F6VH95_9BACT</name>
<dbReference type="Proteomes" id="UP000178059">
    <property type="component" value="Unassembled WGS sequence"/>
</dbReference>
<evidence type="ECO:0000313" key="5">
    <source>
        <dbReference type="EMBL" id="OGI68984.1"/>
    </source>
</evidence>
<proteinExistence type="predicted"/>
<accession>A0A1F6VH95</accession>
<dbReference type="InterPro" id="IPR036388">
    <property type="entry name" value="WH-like_DNA-bd_sf"/>
</dbReference>
<evidence type="ECO:0000313" key="6">
    <source>
        <dbReference type="Proteomes" id="UP000178059"/>
    </source>
</evidence>
<evidence type="ECO:0000256" key="2">
    <source>
        <dbReference type="ARBA" id="ARBA00022618"/>
    </source>
</evidence>
<keyword evidence="4" id="KW-0131">Cell cycle</keyword>